<keyword evidence="2" id="KW-0560">Oxidoreductase</keyword>
<dbReference type="Gene3D" id="3.20.20.30">
    <property type="entry name" value="Luciferase-like domain"/>
    <property type="match status" value="1"/>
</dbReference>
<dbReference type="GO" id="GO:0004497">
    <property type="term" value="F:monooxygenase activity"/>
    <property type="evidence" value="ECO:0007669"/>
    <property type="project" value="UniProtKB-KW"/>
</dbReference>
<dbReference type="InterPro" id="IPR011251">
    <property type="entry name" value="Luciferase-like_dom"/>
</dbReference>
<sequence>MTLGLAVPFVDPAALVAWARRADAGPYARIGVPDRIVYDNPETMVMLAAMTAVTERIRVQSEVLLAPLRDPVLLAKQSATLDRLSGGRFTLGLGIGAREDDFRAVGADHAGRGRRMDEQLATMRRIWAGEPVAPGLGPVGPAPVSASGPELLFGGFARSALARIARWGTGYICPLPPEYAVALFELVRQQWKDAGRAGEPLLVGQINVALGPESTVAEARASLLNYYAFAPELGAQSLQAMATTATEIRETVDAYRDLGAHEVMLSCWSDDIEQIDRLADLLA</sequence>
<dbReference type="InterPro" id="IPR036661">
    <property type="entry name" value="Luciferase-like_sf"/>
</dbReference>
<dbReference type="PANTHER" id="PTHR30011">
    <property type="entry name" value="ALKANESULFONATE MONOOXYGENASE-RELATED"/>
    <property type="match status" value="1"/>
</dbReference>
<dbReference type="RefSeq" id="WP_127937527.1">
    <property type="nucleotide sequence ID" value="NZ_SAUN01000001.1"/>
</dbReference>
<keyword evidence="3" id="KW-1185">Reference proteome</keyword>
<dbReference type="Proteomes" id="UP000284824">
    <property type="component" value="Unassembled WGS sequence"/>
</dbReference>
<protein>
    <submittedName>
        <fullName evidence="2">Alkanesulfonate monooxygenase SsuD/methylene tetrahydromethanopterin reductase-like flavin-dependent oxidoreductase (Luciferase family)</fullName>
    </submittedName>
</protein>
<dbReference type="EMBL" id="SAUN01000001">
    <property type="protein sequence ID" value="RVX45818.1"/>
    <property type="molecule type" value="Genomic_DNA"/>
</dbReference>
<dbReference type="InterPro" id="IPR051260">
    <property type="entry name" value="Diverse_substr_monoxygenases"/>
</dbReference>
<reference evidence="2 3" key="1">
    <citation type="submission" date="2019-01" db="EMBL/GenBank/DDBJ databases">
        <title>Sequencing the genomes of 1000 actinobacteria strains.</title>
        <authorList>
            <person name="Klenk H.-P."/>
        </authorList>
    </citation>
    <scope>NUCLEOTIDE SEQUENCE [LARGE SCALE GENOMIC DNA]</scope>
    <source>
        <strain evidence="2 3">DSM 43925</strain>
    </source>
</reference>
<dbReference type="OrthoDB" id="5723200at2"/>
<dbReference type="GO" id="GO:0016705">
    <property type="term" value="F:oxidoreductase activity, acting on paired donors, with incorporation or reduction of molecular oxygen"/>
    <property type="evidence" value="ECO:0007669"/>
    <property type="project" value="InterPro"/>
</dbReference>
<comment type="caution">
    <text evidence="2">The sequence shown here is derived from an EMBL/GenBank/DDBJ whole genome shotgun (WGS) entry which is preliminary data.</text>
</comment>
<dbReference type="Pfam" id="PF00296">
    <property type="entry name" value="Bac_luciferase"/>
    <property type="match status" value="1"/>
</dbReference>
<evidence type="ECO:0000313" key="3">
    <source>
        <dbReference type="Proteomes" id="UP000284824"/>
    </source>
</evidence>
<keyword evidence="2" id="KW-0503">Monooxygenase</keyword>
<name>A0A438MJZ8_9ACTN</name>
<dbReference type="AlphaFoldDB" id="A0A438MJZ8"/>
<dbReference type="PANTHER" id="PTHR30011:SF32">
    <property type="entry name" value="CONSERVED PROTEIN"/>
    <property type="match status" value="1"/>
</dbReference>
<evidence type="ECO:0000259" key="1">
    <source>
        <dbReference type="Pfam" id="PF00296"/>
    </source>
</evidence>
<feature type="domain" description="Luciferase-like" evidence="1">
    <location>
        <begin position="11"/>
        <end position="257"/>
    </location>
</feature>
<organism evidence="2 3">
    <name type="scientific">Nonomuraea polychroma</name>
    <dbReference type="NCBI Taxonomy" id="46176"/>
    <lineage>
        <taxon>Bacteria</taxon>
        <taxon>Bacillati</taxon>
        <taxon>Actinomycetota</taxon>
        <taxon>Actinomycetes</taxon>
        <taxon>Streptosporangiales</taxon>
        <taxon>Streptosporangiaceae</taxon>
        <taxon>Nonomuraea</taxon>
    </lineage>
</organism>
<gene>
    <name evidence="2" type="ORF">EDD27_8642</name>
</gene>
<proteinExistence type="predicted"/>
<accession>A0A438MJZ8</accession>
<dbReference type="SUPFAM" id="SSF51679">
    <property type="entry name" value="Bacterial luciferase-like"/>
    <property type="match status" value="1"/>
</dbReference>
<evidence type="ECO:0000313" key="2">
    <source>
        <dbReference type="EMBL" id="RVX45818.1"/>
    </source>
</evidence>